<dbReference type="OrthoDB" id="10407719at2759"/>
<sequence length="77" mass="8824">MIRLQELRSHIGREVIKMYFSTAKWDAANTWEVDTPVKPPDVLFRIFLGNVTHDQILKGAGVGLQFNCFVHRMPLAV</sequence>
<protein>
    <submittedName>
        <fullName evidence="1">Uncharacterized protein</fullName>
    </submittedName>
</protein>
<dbReference type="EMBL" id="JRKL02000152">
    <property type="protein sequence ID" value="KAF3974487.1"/>
    <property type="molecule type" value="Genomic_DNA"/>
</dbReference>
<accession>A0A8J4VXQ7</accession>
<gene>
    <name evidence="1" type="ORF">CMV_002170</name>
</gene>
<organism evidence="1 2">
    <name type="scientific">Castanea mollissima</name>
    <name type="common">Chinese chestnut</name>
    <dbReference type="NCBI Taxonomy" id="60419"/>
    <lineage>
        <taxon>Eukaryota</taxon>
        <taxon>Viridiplantae</taxon>
        <taxon>Streptophyta</taxon>
        <taxon>Embryophyta</taxon>
        <taxon>Tracheophyta</taxon>
        <taxon>Spermatophyta</taxon>
        <taxon>Magnoliopsida</taxon>
        <taxon>eudicotyledons</taxon>
        <taxon>Gunneridae</taxon>
        <taxon>Pentapetalae</taxon>
        <taxon>rosids</taxon>
        <taxon>fabids</taxon>
        <taxon>Fagales</taxon>
        <taxon>Fagaceae</taxon>
        <taxon>Castanea</taxon>
    </lineage>
</organism>
<reference evidence="1" key="1">
    <citation type="submission" date="2020-03" db="EMBL/GenBank/DDBJ databases">
        <title>Castanea mollissima Vanexum genome sequencing.</title>
        <authorList>
            <person name="Staton M."/>
        </authorList>
    </citation>
    <scope>NUCLEOTIDE SEQUENCE</scope>
    <source>
        <tissue evidence="1">Leaf</tissue>
    </source>
</reference>
<dbReference type="AlphaFoldDB" id="A0A8J4VXQ7"/>
<comment type="caution">
    <text evidence="1">The sequence shown here is derived from an EMBL/GenBank/DDBJ whole genome shotgun (WGS) entry which is preliminary data.</text>
</comment>
<dbReference type="Proteomes" id="UP000737018">
    <property type="component" value="Unassembled WGS sequence"/>
</dbReference>
<evidence type="ECO:0000313" key="1">
    <source>
        <dbReference type="EMBL" id="KAF3974487.1"/>
    </source>
</evidence>
<proteinExistence type="predicted"/>
<keyword evidence="2" id="KW-1185">Reference proteome</keyword>
<evidence type="ECO:0000313" key="2">
    <source>
        <dbReference type="Proteomes" id="UP000737018"/>
    </source>
</evidence>
<name>A0A8J4VXQ7_9ROSI</name>